<evidence type="ECO:0000259" key="1">
    <source>
        <dbReference type="SMART" id="SM00842"/>
    </source>
</evidence>
<dbReference type="AlphaFoldDB" id="A0AA37VCN5"/>
<dbReference type="SMART" id="SM00842">
    <property type="entry name" value="FtsA"/>
    <property type="match status" value="1"/>
</dbReference>
<dbReference type="EMBL" id="BRXS01000007">
    <property type="protein sequence ID" value="GLC27898.1"/>
    <property type="molecule type" value="Genomic_DNA"/>
</dbReference>
<dbReference type="PIRSF" id="PIRSF019169">
    <property type="entry name" value="PilM"/>
    <property type="match status" value="1"/>
</dbReference>
<dbReference type="GO" id="GO:0051301">
    <property type="term" value="P:cell division"/>
    <property type="evidence" value="ECO:0007669"/>
    <property type="project" value="InterPro"/>
</dbReference>
<dbReference type="NCBIfam" id="TIGR01175">
    <property type="entry name" value="pilM"/>
    <property type="match status" value="1"/>
</dbReference>
<dbReference type="Gene3D" id="3.30.1490.300">
    <property type="match status" value="1"/>
</dbReference>
<dbReference type="Pfam" id="PF11104">
    <property type="entry name" value="PilM_2"/>
    <property type="match status" value="1"/>
</dbReference>
<dbReference type="InterPro" id="IPR003494">
    <property type="entry name" value="SHS2_FtsA"/>
</dbReference>
<dbReference type="SUPFAM" id="SSF53067">
    <property type="entry name" value="Actin-like ATPase domain"/>
    <property type="match status" value="2"/>
</dbReference>
<dbReference type="PANTHER" id="PTHR32432">
    <property type="entry name" value="CELL DIVISION PROTEIN FTSA-RELATED"/>
    <property type="match status" value="1"/>
</dbReference>
<dbReference type="CDD" id="cd24049">
    <property type="entry name" value="ASKHA_NBD_PilM"/>
    <property type="match status" value="1"/>
</dbReference>
<organism evidence="2 3">
    <name type="scientific">Roseisolibacter agri</name>
    <dbReference type="NCBI Taxonomy" id="2014610"/>
    <lineage>
        <taxon>Bacteria</taxon>
        <taxon>Pseudomonadati</taxon>
        <taxon>Gemmatimonadota</taxon>
        <taxon>Gemmatimonadia</taxon>
        <taxon>Gemmatimonadales</taxon>
        <taxon>Gemmatimonadaceae</taxon>
        <taxon>Roseisolibacter</taxon>
    </lineage>
</organism>
<gene>
    <name evidence="2" type="primary">pilM</name>
    <name evidence="2" type="ORF">rosag_44110</name>
</gene>
<dbReference type="PANTHER" id="PTHR32432:SF3">
    <property type="entry name" value="ETHANOLAMINE UTILIZATION PROTEIN EUTJ"/>
    <property type="match status" value="1"/>
</dbReference>
<dbReference type="Proteomes" id="UP001161325">
    <property type="component" value="Unassembled WGS sequence"/>
</dbReference>
<name>A0AA37VCN5_9BACT</name>
<accession>A0AA37VCN5</accession>
<protein>
    <submittedName>
        <fullName evidence="2">Pilus assembly protein PilM</fullName>
    </submittedName>
</protein>
<feature type="domain" description="SHS2" evidence="1">
    <location>
        <begin position="27"/>
        <end position="192"/>
    </location>
</feature>
<dbReference type="InterPro" id="IPR043129">
    <property type="entry name" value="ATPase_NBD"/>
</dbReference>
<proteinExistence type="predicted"/>
<dbReference type="InterPro" id="IPR005883">
    <property type="entry name" value="PilM"/>
</dbReference>
<dbReference type="InterPro" id="IPR050696">
    <property type="entry name" value="FtsA/MreB"/>
</dbReference>
<reference evidence="2" key="1">
    <citation type="submission" date="2022-08" db="EMBL/GenBank/DDBJ databases">
        <title>Draft genome sequencing of Roseisolibacter agri AW1220.</title>
        <authorList>
            <person name="Tobiishi Y."/>
            <person name="Tonouchi A."/>
        </authorList>
    </citation>
    <scope>NUCLEOTIDE SEQUENCE</scope>
    <source>
        <strain evidence="2">AW1220</strain>
    </source>
</reference>
<comment type="caution">
    <text evidence="2">The sequence shown here is derived from an EMBL/GenBank/DDBJ whole genome shotgun (WGS) entry which is preliminary data.</text>
</comment>
<sequence length="369" mass="38832">MHRRRAITLQILTAHPLMRIFGRSKQTVGLDIGSGLVKATVVDHSGAVPELTRVVVTPLADDAIVEGEVMDPALVADAVRETLAAAADQAKNVVVAIGGRDVIVKRIRMERVKEAAARELIRWEAEQHVPFDMDSVQLDFQILDPAGDAPEMSVLLVAAKRELVEAKVRLLEDAGAKPRVVDVDAFALHNAFETSYPDALTGVVALANVGHEVTNVNILEEGVPVLTRDLAAGTRRVREDLQRELGLSARDAERVLQGHGDAGGAATAALGAIVARHAQDVAVGVERAAAFLESASRTAGPLRALYLCGGGARIPGLAQAVATQLRVSVEVAQPLGGIAVRDGAFDGLDADAVAPLLMLPLGLALRKVA</sequence>
<evidence type="ECO:0000313" key="2">
    <source>
        <dbReference type="EMBL" id="GLC27898.1"/>
    </source>
</evidence>
<evidence type="ECO:0000313" key="3">
    <source>
        <dbReference type="Proteomes" id="UP001161325"/>
    </source>
</evidence>
<keyword evidence="3" id="KW-1185">Reference proteome</keyword>
<dbReference type="Gene3D" id="3.30.420.40">
    <property type="match status" value="2"/>
</dbReference>